<evidence type="ECO:0000313" key="6">
    <source>
        <dbReference type="Proteomes" id="UP000070224"/>
    </source>
</evidence>
<accession>A0A134BDC3</accession>
<evidence type="ECO:0000256" key="2">
    <source>
        <dbReference type="ARBA" id="ARBA00022517"/>
    </source>
</evidence>
<protein>
    <recommendedName>
        <fullName evidence="3">Ribosome maturation factor RimP</fullName>
    </recommendedName>
</protein>
<organism evidence="5 6">
    <name type="scientific">Porphyromonas somerae</name>
    <dbReference type="NCBI Taxonomy" id="322095"/>
    <lineage>
        <taxon>Bacteria</taxon>
        <taxon>Pseudomonadati</taxon>
        <taxon>Bacteroidota</taxon>
        <taxon>Bacteroidia</taxon>
        <taxon>Bacteroidales</taxon>
        <taxon>Porphyromonadaceae</taxon>
        <taxon>Porphyromonas</taxon>
    </lineage>
</organism>
<evidence type="ECO:0000256" key="1">
    <source>
        <dbReference type="ARBA" id="ARBA00022490"/>
    </source>
</evidence>
<dbReference type="OrthoDB" id="9789702at2"/>
<dbReference type="PANTHER" id="PTHR33867">
    <property type="entry name" value="RIBOSOME MATURATION FACTOR RIMP"/>
    <property type="match status" value="1"/>
</dbReference>
<feature type="domain" description="Ribosome maturation factor RimP N-terminal" evidence="4">
    <location>
        <begin position="23"/>
        <end position="77"/>
    </location>
</feature>
<gene>
    <name evidence="3" type="primary">rimP</name>
    <name evidence="5" type="ORF">HMPREF3185_00294</name>
</gene>
<dbReference type="InterPro" id="IPR003728">
    <property type="entry name" value="Ribosome_maturation_RimP"/>
</dbReference>
<dbReference type="NCBIfam" id="NF002531">
    <property type="entry name" value="PRK02001.1"/>
    <property type="match status" value="1"/>
</dbReference>
<sequence length="156" mass="17164">MIDKSYIEGIASQYCATEHPDYYIVEVAVHPGNRIIVELGARGGVSIDACVALSKHIEGQLDREAEDFELEVGSAGLTAPFKVLRQYTDAIGEEVEVLRKGGIKEKGVLSDATAEAITLTVVRKVRPEGQKRKIEVEEALPIPMDEVLQTKRVLKF</sequence>
<comment type="subcellular location">
    <subcellularLocation>
        <location evidence="3">Cytoplasm</location>
    </subcellularLocation>
</comment>
<dbReference type="GO" id="GO:0005829">
    <property type="term" value="C:cytosol"/>
    <property type="evidence" value="ECO:0007669"/>
    <property type="project" value="TreeGrafter"/>
</dbReference>
<comment type="similarity">
    <text evidence="3">Belongs to the RimP family.</text>
</comment>
<dbReference type="InterPro" id="IPR028989">
    <property type="entry name" value="RimP_N"/>
</dbReference>
<keyword evidence="6" id="KW-1185">Reference proteome</keyword>
<name>A0A134BDC3_9PORP</name>
<dbReference type="Pfam" id="PF02576">
    <property type="entry name" value="RimP_N"/>
    <property type="match status" value="1"/>
</dbReference>
<dbReference type="RefSeq" id="WP_060934863.1">
    <property type="nucleotide sequence ID" value="NZ_KQ960414.1"/>
</dbReference>
<proteinExistence type="inferred from homology"/>
<dbReference type="Proteomes" id="UP000070224">
    <property type="component" value="Unassembled WGS sequence"/>
</dbReference>
<dbReference type="SUPFAM" id="SSF75420">
    <property type="entry name" value="YhbC-like, N-terminal domain"/>
    <property type="match status" value="1"/>
</dbReference>
<dbReference type="AlphaFoldDB" id="A0A134BDC3"/>
<dbReference type="STRING" id="322095.HMPREF3185_00294"/>
<dbReference type="EMBL" id="LSDK01000021">
    <property type="protein sequence ID" value="KXB77953.1"/>
    <property type="molecule type" value="Genomic_DNA"/>
</dbReference>
<evidence type="ECO:0000313" key="5">
    <source>
        <dbReference type="EMBL" id="KXB77953.1"/>
    </source>
</evidence>
<evidence type="ECO:0000256" key="3">
    <source>
        <dbReference type="HAMAP-Rule" id="MF_01077"/>
    </source>
</evidence>
<reference evidence="6" key="1">
    <citation type="submission" date="2016-01" db="EMBL/GenBank/DDBJ databases">
        <authorList>
            <person name="Mitreva M."/>
            <person name="Pepin K.H."/>
            <person name="Mihindukulasuriya K.A."/>
            <person name="Fulton R."/>
            <person name="Fronick C."/>
            <person name="O'Laughlin M."/>
            <person name="Miner T."/>
            <person name="Herter B."/>
            <person name="Rosa B.A."/>
            <person name="Cordes M."/>
            <person name="Tomlinson C."/>
            <person name="Wollam A."/>
            <person name="Palsikar V.B."/>
            <person name="Mardis E.R."/>
            <person name="Wilson R.K."/>
        </authorList>
    </citation>
    <scope>NUCLEOTIDE SEQUENCE [LARGE SCALE GENOMIC DNA]</scope>
    <source>
        <strain evidence="6">KA00683</strain>
    </source>
</reference>
<dbReference type="HAMAP" id="MF_01077">
    <property type="entry name" value="RimP"/>
    <property type="match status" value="1"/>
</dbReference>
<dbReference type="GO" id="GO:0000028">
    <property type="term" value="P:ribosomal small subunit assembly"/>
    <property type="evidence" value="ECO:0007669"/>
    <property type="project" value="TreeGrafter"/>
</dbReference>
<dbReference type="PANTHER" id="PTHR33867:SF1">
    <property type="entry name" value="RIBOSOME MATURATION FACTOR RIMP"/>
    <property type="match status" value="1"/>
</dbReference>
<dbReference type="Gene3D" id="3.30.300.70">
    <property type="entry name" value="RimP-like superfamily, N-terminal"/>
    <property type="match status" value="1"/>
</dbReference>
<comment type="caution">
    <text evidence="5">The sequence shown here is derived from an EMBL/GenBank/DDBJ whole genome shotgun (WGS) entry which is preliminary data.</text>
</comment>
<comment type="function">
    <text evidence="3">Required for maturation of 30S ribosomal subunits.</text>
</comment>
<dbReference type="PATRIC" id="fig|322095.3.peg.292"/>
<evidence type="ECO:0000259" key="4">
    <source>
        <dbReference type="Pfam" id="PF02576"/>
    </source>
</evidence>
<keyword evidence="1 3" id="KW-0963">Cytoplasm</keyword>
<dbReference type="InterPro" id="IPR035956">
    <property type="entry name" value="RimP_N_sf"/>
</dbReference>
<dbReference type="GO" id="GO:0006412">
    <property type="term" value="P:translation"/>
    <property type="evidence" value="ECO:0007669"/>
    <property type="project" value="TreeGrafter"/>
</dbReference>
<keyword evidence="2 3" id="KW-0690">Ribosome biogenesis</keyword>